<feature type="compositionally biased region" description="Basic and acidic residues" evidence="11">
    <location>
        <begin position="122"/>
        <end position="136"/>
    </location>
</feature>
<dbReference type="PANTHER" id="PTHR12443:SF9">
    <property type="entry name" value="TRANSLOCATION PROTEIN SEC62"/>
    <property type="match status" value="1"/>
</dbReference>
<keyword evidence="7" id="KW-0653">Protein transport</keyword>
<keyword evidence="14" id="KW-1185">Reference proteome</keyword>
<protein>
    <recommendedName>
        <fullName evidence="3">Translocation protein SEC62</fullName>
    </recommendedName>
</protein>
<accession>A0A7R8XB98</accession>
<keyword evidence="8 12" id="KW-1133">Transmembrane helix</keyword>
<dbReference type="EMBL" id="CAJPEV010001207">
    <property type="protein sequence ID" value="CAG0891360.1"/>
    <property type="molecule type" value="Genomic_DNA"/>
</dbReference>
<evidence type="ECO:0000256" key="7">
    <source>
        <dbReference type="ARBA" id="ARBA00022927"/>
    </source>
</evidence>
<dbReference type="AlphaFoldDB" id="A0A7R8XB98"/>
<feature type="region of interest" description="Disordered" evidence="11">
    <location>
        <begin position="1"/>
        <end position="28"/>
    </location>
</feature>
<evidence type="ECO:0000256" key="10">
    <source>
        <dbReference type="ARBA" id="ARBA00023136"/>
    </source>
</evidence>
<feature type="compositionally biased region" description="Basic and acidic residues" evidence="11">
    <location>
        <begin position="334"/>
        <end position="366"/>
    </location>
</feature>
<evidence type="ECO:0000256" key="4">
    <source>
        <dbReference type="ARBA" id="ARBA00022448"/>
    </source>
</evidence>
<feature type="compositionally biased region" description="Basic and acidic residues" evidence="11">
    <location>
        <begin position="305"/>
        <end position="314"/>
    </location>
</feature>
<comment type="subcellular location">
    <subcellularLocation>
        <location evidence="1">Endoplasmic reticulum membrane</location>
        <topology evidence="1">Multi-pass membrane protein</topology>
    </subcellularLocation>
</comment>
<evidence type="ECO:0000256" key="3">
    <source>
        <dbReference type="ARBA" id="ARBA00021257"/>
    </source>
</evidence>
<evidence type="ECO:0000256" key="12">
    <source>
        <dbReference type="SAM" id="Phobius"/>
    </source>
</evidence>
<evidence type="ECO:0000256" key="1">
    <source>
        <dbReference type="ARBA" id="ARBA00004477"/>
    </source>
</evidence>
<dbReference type="InterPro" id="IPR004728">
    <property type="entry name" value="Sec62"/>
</dbReference>
<feature type="transmembrane region" description="Helical" evidence="12">
    <location>
        <begin position="197"/>
        <end position="219"/>
    </location>
</feature>
<keyword evidence="10 12" id="KW-0472">Membrane</keyword>
<organism evidence="13">
    <name type="scientific">Darwinula stevensoni</name>
    <dbReference type="NCBI Taxonomy" id="69355"/>
    <lineage>
        <taxon>Eukaryota</taxon>
        <taxon>Metazoa</taxon>
        <taxon>Ecdysozoa</taxon>
        <taxon>Arthropoda</taxon>
        <taxon>Crustacea</taxon>
        <taxon>Oligostraca</taxon>
        <taxon>Ostracoda</taxon>
        <taxon>Podocopa</taxon>
        <taxon>Podocopida</taxon>
        <taxon>Darwinulocopina</taxon>
        <taxon>Darwinuloidea</taxon>
        <taxon>Darwinulidae</taxon>
        <taxon>Darwinula</taxon>
    </lineage>
</organism>
<feature type="compositionally biased region" description="Acidic residues" evidence="11">
    <location>
        <begin position="367"/>
        <end position="380"/>
    </location>
</feature>
<keyword evidence="5 12" id="KW-0812">Transmembrane</keyword>
<dbReference type="GO" id="GO:0005789">
    <property type="term" value="C:endoplasmic reticulum membrane"/>
    <property type="evidence" value="ECO:0007669"/>
    <property type="project" value="UniProtKB-SubCell"/>
</dbReference>
<comment type="similarity">
    <text evidence="2">Belongs to the SEC62 family.</text>
</comment>
<feature type="compositionally biased region" description="Basic residues" evidence="11">
    <location>
        <begin position="1"/>
        <end position="10"/>
    </location>
</feature>
<name>A0A7R8XB98_9CRUS</name>
<evidence type="ECO:0000256" key="8">
    <source>
        <dbReference type="ARBA" id="ARBA00022989"/>
    </source>
</evidence>
<dbReference type="EMBL" id="LR900724">
    <property type="protein sequence ID" value="CAD7246686.1"/>
    <property type="molecule type" value="Genomic_DNA"/>
</dbReference>
<evidence type="ECO:0000256" key="11">
    <source>
        <dbReference type="SAM" id="MobiDB-lite"/>
    </source>
</evidence>
<dbReference type="PANTHER" id="PTHR12443">
    <property type="entry name" value="TRANSLOCATION PROTEIN SEC62"/>
    <property type="match status" value="1"/>
</dbReference>
<sequence length="412" mass="47450">MAERRKQKKKGKEDLPRINPNEKPSKEETAVAKYMMKHVPTKKTRLLHHTVNYFTGSKAVDILMDSPFASDKGKTPPLFNVSFILEHLCFRMLRHKFFHRAKKVPIGMKDLKGKALKKFKEETEKKKKEKEKRDTEAESSQAEGGKNKDSMDDEDSSISKQEKEKKEKKRIKLDMHLEQMFVDGNDAYVWIYDHTPWYYWILSVMVVVGAVALCLFPLWPSAFRQGVYYLSLAAVGFLVVILGLTVLRLVIFCIVWALTFGRHHLWILPNLTEDVGFFASFWPLYKYEYKGLIKDGKKEKRKKKTDGGKEHDSDGDADNESDGERNRKGRRKKKDEMEGEKEKEGGGDGEKETEERKRKGKEAKGEEEGEVDEEEAEDSDNTPTGKDFEMVEKDEDNDDESENGEGEAEASS</sequence>
<keyword evidence="6" id="KW-0256">Endoplasmic reticulum</keyword>
<feature type="transmembrane region" description="Helical" evidence="12">
    <location>
        <begin position="231"/>
        <end position="258"/>
    </location>
</feature>
<reference evidence="13" key="1">
    <citation type="submission" date="2020-11" db="EMBL/GenBank/DDBJ databases">
        <authorList>
            <person name="Tran Van P."/>
        </authorList>
    </citation>
    <scope>NUCLEOTIDE SEQUENCE</scope>
</reference>
<dbReference type="Pfam" id="PF03839">
    <property type="entry name" value="Sec62"/>
    <property type="match status" value="1"/>
</dbReference>
<evidence type="ECO:0000256" key="5">
    <source>
        <dbReference type="ARBA" id="ARBA00022692"/>
    </source>
</evidence>
<evidence type="ECO:0000313" key="14">
    <source>
        <dbReference type="Proteomes" id="UP000677054"/>
    </source>
</evidence>
<feature type="region of interest" description="Disordered" evidence="11">
    <location>
        <begin position="122"/>
        <end position="166"/>
    </location>
</feature>
<evidence type="ECO:0000313" key="13">
    <source>
        <dbReference type="EMBL" id="CAD7246686.1"/>
    </source>
</evidence>
<dbReference type="GO" id="GO:0031204">
    <property type="term" value="P:post-translational protein targeting to membrane, translocation"/>
    <property type="evidence" value="ECO:0007669"/>
    <property type="project" value="TreeGrafter"/>
</dbReference>
<gene>
    <name evidence="13" type="ORF">DSTB1V02_LOCUS6533</name>
</gene>
<dbReference type="OrthoDB" id="200187at2759"/>
<proteinExistence type="inferred from homology"/>
<feature type="compositionally biased region" description="Acidic residues" evidence="11">
    <location>
        <begin position="392"/>
        <end position="412"/>
    </location>
</feature>
<feature type="region of interest" description="Disordered" evidence="11">
    <location>
        <begin position="300"/>
        <end position="412"/>
    </location>
</feature>
<keyword evidence="4" id="KW-0813">Transport</keyword>
<dbReference type="Proteomes" id="UP000677054">
    <property type="component" value="Unassembled WGS sequence"/>
</dbReference>
<evidence type="ECO:0000256" key="6">
    <source>
        <dbReference type="ARBA" id="ARBA00022824"/>
    </source>
</evidence>
<keyword evidence="9" id="KW-0811">Translocation</keyword>
<evidence type="ECO:0000256" key="2">
    <source>
        <dbReference type="ARBA" id="ARBA00010604"/>
    </source>
</evidence>
<evidence type="ECO:0000256" key="9">
    <source>
        <dbReference type="ARBA" id="ARBA00023010"/>
    </source>
</evidence>